<proteinExistence type="predicted"/>
<dbReference type="SUPFAM" id="SSF63380">
    <property type="entry name" value="Riboflavin synthase domain-like"/>
    <property type="match status" value="1"/>
</dbReference>
<dbReference type="PANTHER" id="PTHR47354">
    <property type="entry name" value="NADH OXIDOREDUCTASE HCR"/>
    <property type="match status" value="1"/>
</dbReference>
<dbReference type="RefSeq" id="WP_201365198.1">
    <property type="nucleotide sequence ID" value="NZ_BNJJ01000018.1"/>
</dbReference>
<evidence type="ECO:0000313" key="2">
    <source>
        <dbReference type="EMBL" id="GHO87661.1"/>
    </source>
</evidence>
<dbReference type="InterPro" id="IPR050415">
    <property type="entry name" value="MRET"/>
</dbReference>
<dbReference type="InterPro" id="IPR008333">
    <property type="entry name" value="Cbr1-like_FAD-bd_dom"/>
</dbReference>
<dbReference type="InterPro" id="IPR017938">
    <property type="entry name" value="Riboflavin_synthase-like_b-brl"/>
</dbReference>
<accession>A0ABQ3VRB4</accession>
<comment type="caution">
    <text evidence="2">The sequence shown here is derived from an EMBL/GenBank/DDBJ whole genome shotgun (WGS) entry which is preliminary data.</text>
</comment>
<gene>
    <name evidence="2" type="ORF">KSZ_56670</name>
</gene>
<feature type="domain" description="FAD-binding FR-type" evidence="1">
    <location>
        <begin position="1"/>
        <end position="94"/>
    </location>
</feature>
<sequence length="94" mass="10663">MKSITLAASHWQGHRQGQHVDMQITAEDSYQAERNYSITSASRQERYVTLIVERLTDGEVSPYRMSELHVGDQMELCGLLFAIFVAIEHRGGLP</sequence>
<protein>
    <recommendedName>
        <fullName evidence="1">FAD-binding FR-type domain-containing protein</fullName>
    </recommendedName>
</protein>
<dbReference type="Pfam" id="PF00970">
    <property type="entry name" value="FAD_binding_6"/>
    <property type="match status" value="1"/>
</dbReference>
<dbReference type="PANTHER" id="PTHR47354:SF5">
    <property type="entry name" value="PROTEIN RFBI"/>
    <property type="match status" value="1"/>
</dbReference>
<evidence type="ECO:0000313" key="3">
    <source>
        <dbReference type="Proteomes" id="UP000635565"/>
    </source>
</evidence>
<dbReference type="Proteomes" id="UP000635565">
    <property type="component" value="Unassembled WGS sequence"/>
</dbReference>
<dbReference type="EMBL" id="BNJJ01000018">
    <property type="protein sequence ID" value="GHO87661.1"/>
    <property type="molecule type" value="Genomic_DNA"/>
</dbReference>
<name>A0ABQ3VRB4_9CHLR</name>
<dbReference type="PROSITE" id="PS51384">
    <property type="entry name" value="FAD_FR"/>
    <property type="match status" value="1"/>
</dbReference>
<keyword evidence="3" id="KW-1185">Reference proteome</keyword>
<dbReference type="Gene3D" id="2.40.30.10">
    <property type="entry name" value="Translation factors"/>
    <property type="match status" value="1"/>
</dbReference>
<evidence type="ECO:0000259" key="1">
    <source>
        <dbReference type="PROSITE" id="PS51384"/>
    </source>
</evidence>
<reference evidence="2 3" key="1">
    <citation type="journal article" date="2021" name="Int. J. Syst. Evol. Microbiol.">
        <title>Reticulibacter mediterranei gen. nov., sp. nov., within the new family Reticulibacteraceae fam. nov., and Ktedonospora formicarum gen. nov., sp. nov., Ktedonobacter robiniae sp. nov., Dictyobacter formicarum sp. nov. and Dictyobacter arantiisoli sp. nov., belonging to the class Ktedonobacteria.</title>
        <authorList>
            <person name="Yabe S."/>
            <person name="Zheng Y."/>
            <person name="Wang C.M."/>
            <person name="Sakai Y."/>
            <person name="Abe K."/>
            <person name="Yokota A."/>
            <person name="Donadio S."/>
            <person name="Cavaletti L."/>
            <person name="Monciardini P."/>
        </authorList>
    </citation>
    <scope>NUCLEOTIDE SEQUENCE [LARGE SCALE GENOMIC DNA]</scope>
    <source>
        <strain evidence="2 3">SOSP1-9</strain>
    </source>
</reference>
<organism evidence="2 3">
    <name type="scientific">Dictyobacter formicarum</name>
    <dbReference type="NCBI Taxonomy" id="2778368"/>
    <lineage>
        <taxon>Bacteria</taxon>
        <taxon>Bacillati</taxon>
        <taxon>Chloroflexota</taxon>
        <taxon>Ktedonobacteria</taxon>
        <taxon>Ktedonobacterales</taxon>
        <taxon>Dictyobacteraceae</taxon>
        <taxon>Dictyobacter</taxon>
    </lineage>
</organism>
<dbReference type="InterPro" id="IPR017927">
    <property type="entry name" value="FAD-bd_FR_type"/>
</dbReference>